<dbReference type="InterPro" id="IPR000905">
    <property type="entry name" value="Gcp-like_dom"/>
</dbReference>
<dbReference type="GO" id="GO:0061711">
    <property type="term" value="F:tRNA N(6)-L-threonylcarbamoyladenine synthase activity"/>
    <property type="evidence" value="ECO:0007669"/>
    <property type="project" value="UniProtKB-EC"/>
</dbReference>
<feature type="domain" description="Gcp-like" evidence="2">
    <location>
        <begin position="22"/>
        <end position="148"/>
    </location>
</feature>
<proteinExistence type="predicted"/>
<evidence type="ECO:0000313" key="3">
    <source>
        <dbReference type="EMBL" id="USQ78827.1"/>
    </source>
</evidence>
<dbReference type="NCBIfam" id="TIGR03725">
    <property type="entry name" value="T6A_YeaZ"/>
    <property type="match status" value="1"/>
</dbReference>
<accession>A0ABY4YQE9</accession>
<dbReference type="EMBL" id="CP099489">
    <property type="protein sequence ID" value="USQ78827.1"/>
    <property type="molecule type" value="Genomic_DNA"/>
</dbReference>
<keyword evidence="3" id="KW-0808">Transferase</keyword>
<dbReference type="Gene3D" id="3.30.420.40">
    <property type="match status" value="2"/>
</dbReference>
<dbReference type="PANTHER" id="PTHR11735">
    <property type="entry name" value="TRNA N6-ADENOSINE THREONYLCARBAMOYLTRANSFERASE"/>
    <property type="match status" value="1"/>
</dbReference>
<evidence type="ECO:0000256" key="1">
    <source>
        <dbReference type="SAM" id="MobiDB-lite"/>
    </source>
</evidence>
<protein>
    <submittedName>
        <fullName evidence="3">tRNA (Adenosine(37)-N6)-threonylcarbamoyltransferase complex dimerization subunit type 1 TsaB</fullName>
        <ecNumber evidence="3">2.3.1.234</ecNumber>
    </submittedName>
</protein>
<dbReference type="Proteomes" id="UP001056455">
    <property type="component" value="Chromosome"/>
</dbReference>
<reference evidence="3" key="1">
    <citation type="submission" date="2022-06" db="EMBL/GenBank/DDBJ databases">
        <title>Ornithinimicrobium HY1793.</title>
        <authorList>
            <person name="Huang Y."/>
        </authorList>
    </citation>
    <scope>NUCLEOTIDE SEQUENCE</scope>
    <source>
        <strain evidence="3">HY1793</strain>
    </source>
</reference>
<dbReference type="Pfam" id="PF00814">
    <property type="entry name" value="TsaD"/>
    <property type="match status" value="1"/>
</dbReference>
<organism evidence="3 4">
    <name type="scientific">Ornithinimicrobium faecis</name>
    <dbReference type="NCBI Taxonomy" id="2934158"/>
    <lineage>
        <taxon>Bacteria</taxon>
        <taxon>Bacillati</taxon>
        <taxon>Actinomycetota</taxon>
        <taxon>Actinomycetes</taxon>
        <taxon>Micrococcales</taxon>
        <taxon>Ornithinimicrobiaceae</taxon>
        <taxon>Ornithinimicrobium</taxon>
    </lineage>
</organism>
<dbReference type="InterPro" id="IPR022496">
    <property type="entry name" value="T6A_TsaB"/>
</dbReference>
<sequence length="231" mass="23516">MLLALDTATGSLGAAVLDDGRVLAEVTHQDSRRHGELLAPAMDQALATAGVRVADLSAVAVGVGPGPFTGLRVGVVTGLVLGQVRGIPVHGICSLDALAEQAVAEQVVDGPFLVATDARRKEVYWAQFAVANGVAHRTGGPDVARAADLPASVRALPAVGQGPLLYDVLTRAADDAPTDVAPGWIGIVAHRALTAGADQDATPGHGILLPPEPLYLRRPDATEPGPPKVAS</sequence>
<evidence type="ECO:0000259" key="2">
    <source>
        <dbReference type="Pfam" id="PF00814"/>
    </source>
</evidence>
<dbReference type="SUPFAM" id="SSF53067">
    <property type="entry name" value="Actin-like ATPase domain"/>
    <property type="match status" value="2"/>
</dbReference>
<gene>
    <name evidence="3" type="primary">tsaB</name>
    <name evidence="3" type="ORF">NF556_14495</name>
</gene>
<name>A0ABY4YQE9_9MICO</name>
<dbReference type="InterPro" id="IPR043129">
    <property type="entry name" value="ATPase_NBD"/>
</dbReference>
<evidence type="ECO:0000313" key="4">
    <source>
        <dbReference type="Proteomes" id="UP001056455"/>
    </source>
</evidence>
<dbReference type="RefSeq" id="WP_252591622.1">
    <property type="nucleotide sequence ID" value="NZ_CP099489.1"/>
</dbReference>
<keyword evidence="3" id="KW-0012">Acyltransferase</keyword>
<dbReference type="PANTHER" id="PTHR11735:SF11">
    <property type="entry name" value="TRNA THREONYLCARBAMOYLADENOSINE BIOSYNTHESIS PROTEIN TSAB"/>
    <property type="match status" value="1"/>
</dbReference>
<keyword evidence="4" id="KW-1185">Reference proteome</keyword>
<dbReference type="EC" id="2.3.1.234" evidence="3"/>
<feature type="region of interest" description="Disordered" evidence="1">
    <location>
        <begin position="199"/>
        <end position="231"/>
    </location>
</feature>
<dbReference type="CDD" id="cd24032">
    <property type="entry name" value="ASKHA_NBD_TsaB"/>
    <property type="match status" value="1"/>
</dbReference>